<dbReference type="InterPro" id="IPR008995">
    <property type="entry name" value="Mo/tungstate-bd_C_term_dom"/>
</dbReference>
<dbReference type="Gene3D" id="2.40.50.140">
    <property type="entry name" value="Nucleic acid-binding proteins"/>
    <property type="match status" value="1"/>
</dbReference>
<name>A0A6N3EW31_9FIRM</name>
<keyword evidence="8" id="KW-0378">Hydrolase</keyword>
<dbReference type="PROSITE" id="PS00211">
    <property type="entry name" value="ABC_TRANSPORTER_1"/>
    <property type="match status" value="1"/>
</dbReference>
<dbReference type="InterPro" id="IPR012340">
    <property type="entry name" value="NA-bd_OB-fold"/>
</dbReference>
<evidence type="ECO:0000256" key="1">
    <source>
        <dbReference type="ARBA" id="ARBA00022448"/>
    </source>
</evidence>
<dbReference type="SMART" id="SM00382">
    <property type="entry name" value="AAA"/>
    <property type="match status" value="1"/>
</dbReference>
<keyword evidence="4 8" id="KW-0067">ATP-binding</keyword>
<dbReference type="InterPro" id="IPR003593">
    <property type="entry name" value="AAA+_ATPase"/>
</dbReference>
<dbReference type="PROSITE" id="PS50893">
    <property type="entry name" value="ABC_TRANSPORTER_2"/>
    <property type="match status" value="1"/>
</dbReference>
<dbReference type="Gene3D" id="3.40.50.300">
    <property type="entry name" value="P-loop containing nucleotide triphosphate hydrolases"/>
    <property type="match status" value="1"/>
</dbReference>
<dbReference type="EC" id="3.6.3.19" evidence="8"/>
<organism evidence="8">
    <name type="scientific">Veillonella ratti</name>
    <dbReference type="NCBI Taxonomy" id="103892"/>
    <lineage>
        <taxon>Bacteria</taxon>
        <taxon>Bacillati</taxon>
        <taxon>Bacillota</taxon>
        <taxon>Negativicutes</taxon>
        <taxon>Veillonellales</taxon>
        <taxon>Veillonellaceae</taxon>
        <taxon>Veillonella</taxon>
    </lineage>
</organism>
<dbReference type="Gene3D" id="2.40.50.100">
    <property type="match status" value="1"/>
</dbReference>
<dbReference type="Pfam" id="PF00005">
    <property type="entry name" value="ABC_tran"/>
    <property type="match status" value="1"/>
</dbReference>
<proteinExistence type="predicted"/>
<dbReference type="RefSeq" id="WP_156705578.1">
    <property type="nucleotide sequence ID" value="NZ_CACRUX010000083.1"/>
</dbReference>
<dbReference type="InterPro" id="IPR003439">
    <property type="entry name" value="ABC_transporter-like_ATP-bd"/>
</dbReference>
<evidence type="ECO:0000256" key="4">
    <source>
        <dbReference type="ARBA" id="ARBA00022840"/>
    </source>
</evidence>
<evidence type="ECO:0000256" key="2">
    <source>
        <dbReference type="ARBA" id="ARBA00022475"/>
    </source>
</evidence>
<dbReference type="InterPro" id="IPR017871">
    <property type="entry name" value="ABC_transporter-like_CS"/>
</dbReference>
<dbReference type="GO" id="GO:0005524">
    <property type="term" value="F:ATP binding"/>
    <property type="evidence" value="ECO:0007669"/>
    <property type="project" value="UniProtKB-KW"/>
</dbReference>
<dbReference type="PANTHER" id="PTHR43875">
    <property type="entry name" value="MALTODEXTRIN IMPORT ATP-BINDING PROTEIN MSMX"/>
    <property type="match status" value="1"/>
</dbReference>
<evidence type="ECO:0000259" key="7">
    <source>
        <dbReference type="PROSITE" id="PS50893"/>
    </source>
</evidence>
<evidence type="ECO:0000256" key="3">
    <source>
        <dbReference type="ARBA" id="ARBA00022741"/>
    </source>
</evidence>
<keyword evidence="3" id="KW-0547">Nucleotide-binding</keyword>
<evidence type="ECO:0000313" key="8">
    <source>
        <dbReference type="EMBL" id="VYU43311.1"/>
    </source>
</evidence>
<keyword evidence="2" id="KW-1003">Cell membrane</keyword>
<dbReference type="GO" id="GO:0055052">
    <property type="term" value="C:ATP-binding cassette (ABC) transporter complex, substrate-binding subunit-containing"/>
    <property type="evidence" value="ECO:0007669"/>
    <property type="project" value="TreeGrafter"/>
</dbReference>
<reference evidence="8" key="1">
    <citation type="submission" date="2019-11" db="EMBL/GenBank/DDBJ databases">
        <authorList>
            <person name="Feng L."/>
        </authorList>
    </citation>
    <scope>NUCLEOTIDE SEQUENCE</scope>
    <source>
        <strain evidence="8">VrattiLFYP33</strain>
    </source>
</reference>
<evidence type="ECO:0000256" key="6">
    <source>
        <dbReference type="ARBA" id="ARBA00023136"/>
    </source>
</evidence>
<dbReference type="FunFam" id="3.40.50.300:FF:000042">
    <property type="entry name" value="Maltose/maltodextrin ABC transporter, ATP-binding protein"/>
    <property type="match status" value="1"/>
</dbReference>
<dbReference type="GO" id="GO:0140359">
    <property type="term" value="F:ABC-type transporter activity"/>
    <property type="evidence" value="ECO:0007669"/>
    <property type="project" value="UniProtKB-ARBA"/>
</dbReference>
<evidence type="ECO:0000256" key="5">
    <source>
        <dbReference type="ARBA" id="ARBA00022967"/>
    </source>
</evidence>
<dbReference type="PANTHER" id="PTHR43875:SF15">
    <property type="entry name" value="TREHALOSE IMPORT ATP-BINDING PROTEIN SUGC"/>
    <property type="match status" value="1"/>
</dbReference>
<dbReference type="SUPFAM" id="SSF52540">
    <property type="entry name" value="P-loop containing nucleoside triphosphate hydrolases"/>
    <property type="match status" value="1"/>
</dbReference>
<dbReference type="SUPFAM" id="SSF50331">
    <property type="entry name" value="MOP-like"/>
    <property type="match status" value="1"/>
</dbReference>
<dbReference type="EMBL" id="CACRUX010000083">
    <property type="protein sequence ID" value="VYU43311.1"/>
    <property type="molecule type" value="Genomic_DNA"/>
</dbReference>
<dbReference type="GO" id="GO:0016887">
    <property type="term" value="F:ATP hydrolysis activity"/>
    <property type="evidence" value="ECO:0007669"/>
    <property type="project" value="InterPro"/>
</dbReference>
<keyword evidence="5" id="KW-1278">Translocase</keyword>
<dbReference type="InterPro" id="IPR047641">
    <property type="entry name" value="ABC_transpr_MalK/UgpC-like"/>
</dbReference>
<accession>A0A6N3EW31</accession>
<gene>
    <name evidence="8" type="primary">malK</name>
    <name evidence="8" type="ORF">VRLFYP33_00212</name>
</gene>
<dbReference type="AlphaFoldDB" id="A0A6N3EW31"/>
<dbReference type="InterPro" id="IPR027417">
    <property type="entry name" value="P-loop_NTPase"/>
</dbReference>
<protein>
    <submittedName>
        <fullName evidence="8">Maltose/maltodextrin import ATP-binding protein MalK</fullName>
        <ecNumber evidence="8">3.6.3.19</ecNumber>
    </submittedName>
</protein>
<sequence length="361" mass="40618">MHNIVFNKVSKTYHEKEIIKQLSFEIKEGERVVLLGPSGSGKSTTLRMIAGLEDISDGELYMGETLINDVPAGDRNIAMVFQNYALFPHFNVWDNIVFGLKLQNLPESEIKERAKAAIEMLNLKGYENRLIQSLSGGQKQRVALCRAIVKQSPYFLLDEPLANLDAQLRQHARQELIKIHESCNSTMIYVTHDQVEAMTIGQRIAILHEGVLQQFDRPEIVYDNPANLFVASFIGTPAMNLWPLITNNGQVTIGSSTLELPPYVKEKLTTPALTVGIRPEKLRLVPVERAMLHGECQYIENIGNIQNCLFQVNDMIKGFIQFSGLENKINIGDSLGINFNWNDACFFDSETGINLNSKQSH</sequence>
<feature type="domain" description="ABC transporter" evidence="7">
    <location>
        <begin position="4"/>
        <end position="234"/>
    </location>
</feature>
<keyword evidence="1" id="KW-0813">Transport</keyword>
<keyword evidence="6" id="KW-0472">Membrane</keyword>